<evidence type="ECO:0000313" key="2">
    <source>
        <dbReference type="EMBL" id="PIK47350.1"/>
    </source>
</evidence>
<accession>A0A2G8KH99</accession>
<reference evidence="2 3" key="1">
    <citation type="journal article" date="2017" name="PLoS Biol.">
        <title>The sea cucumber genome provides insights into morphological evolution and visceral regeneration.</title>
        <authorList>
            <person name="Zhang X."/>
            <person name="Sun L."/>
            <person name="Yuan J."/>
            <person name="Sun Y."/>
            <person name="Gao Y."/>
            <person name="Zhang L."/>
            <person name="Li S."/>
            <person name="Dai H."/>
            <person name="Hamel J.F."/>
            <person name="Liu C."/>
            <person name="Yu Y."/>
            <person name="Liu S."/>
            <person name="Lin W."/>
            <person name="Guo K."/>
            <person name="Jin S."/>
            <person name="Xu P."/>
            <person name="Storey K.B."/>
            <person name="Huan P."/>
            <person name="Zhang T."/>
            <person name="Zhou Y."/>
            <person name="Zhang J."/>
            <person name="Lin C."/>
            <person name="Li X."/>
            <person name="Xing L."/>
            <person name="Huo D."/>
            <person name="Sun M."/>
            <person name="Wang L."/>
            <person name="Mercier A."/>
            <person name="Li F."/>
            <person name="Yang H."/>
            <person name="Xiang J."/>
        </authorList>
    </citation>
    <scope>NUCLEOTIDE SEQUENCE [LARGE SCALE GENOMIC DNA]</scope>
    <source>
        <strain evidence="2">Shaxun</strain>
        <tissue evidence="2">Muscle</tissue>
    </source>
</reference>
<name>A0A2G8KH99_STIJA</name>
<proteinExistence type="predicted"/>
<dbReference type="EMBL" id="MRZV01000586">
    <property type="protein sequence ID" value="PIK47350.1"/>
    <property type="molecule type" value="Genomic_DNA"/>
</dbReference>
<gene>
    <name evidence="2" type="ORF">BSL78_15799</name>
</gene>
<keyword evidence="3" id="KW-1185">Reference proteome</keyword>
<protein>
    <recommendedName>
        <fullName evidence="1">Ig-like domain-containing protein</fullName>
    </recommendedName>
</protein>
<dbReference type="AlphaFoldDB" id="A0A2G8KH99"/>
<dbReference type="InterPro" id="IPR007110">
    <property type="entry name" value="Ig-like_dom"/>
</dbReference>
<sequence>MGSNTIRCINHAEIHRYYWYMGSTLETDPILKLVNGEMDGSKYNDGHYDITPLVRDIKNAQLEHEATYTFVAFFTNDSDFTRDISVIITACYVVKQTLAHLTMLLVLGMLDKGSVANDLNQHSFVLKSSCADVKNVSLLPENESANLTCFIEGVRPQPAMYWTYEGVACFKERVAF</sequence>
<evidence type="ECO:0000259" key="1">
    <source>
        <dbReference type="PROSITE" id="PS50835"/>
    </source>
</evidence>
<dbReference type="PROSITE" id="PS50835">
    <property type="entry name" value="IG_LIKE"/>
    <property type="match status" value="1"/>
</dbReference>
<feature type="domain" description="Ig-like" evidence="1">
    <location>
        <begin position="141"/>
        <end position="176"/>
    </location>
</feature>
<organism evidence="2 3">
    <name type="scientific">Stichopus japonicus</name>
    <name type="common">Sea cucumber</name>
    <dbReference type="NCBI Taxonomy" id="307972"/>
    <lineage>
        <taxon>Eukaryota</taxon>
        <taxon>Metazoa</taxon>
        <taxon>Echinodermata</taxon>
        <taxon>Eleutherozoa</taxon>
        <taxon>Echinozoa</taxon>
        <taxon>Holothuroidea</taxon>
        <taxon>Aspidochirotacea</taxon>
        <taxon>Aspidochirotida</taxon>
        <taxon>Stichopodidae</taxon>
        <taxon>Apostichopus</taxon>
    </lineage>
</organism>
<comment type="caution">
    <text evidence="2">The sequence shown here is derived from an EMBL/GenBank/DDBJ whole genome shotgun (WGS) entry which is preliminary data.</text>
</comment>
<dbReference type="Proteomes" id="UP000230750">
    <property type="component" value="Unassembled WGS sequence"/>
</dbReference>
<evidence type="ECO:0000313" key="3">
    <source>
        <dbReference type="Proteomes" id="UP000230750"/>
    </source>
</evidence>